<dbReference type="KEGG" id="hhw:NCTC503_02010"/>
<dbReference type="EMBL" id="LR590481">
    <property type="protein sequence ID" value="VTQ92826.1"/>
    <property type="molecule type" value="Genomic_DNA"/>
</dbReference>
<organism evidence="1 2">
    <name type="scientific">Hathewaya histolytica</name>
    <name type="common">Clostridium histolyticum</name>
    <dbReference type="NCBI Taxonomy" id="1498"/>
    <lineage>
        <taxon>Bacteria</taxon>
        <taxon>Bacillati</taxon>
        <taxon>Bacillota</taxon>
        <taxon>Clostridia</taxon>
        <taxon>Eubacteriales</taxon>
        <taxon>Clostridiaceae</taxon>
        <taxon>Hathewaya</taxon>
    </lineage>
</organism>
<dbReference type="AlphaFoldDB" id="A0A4U9RN22"/>
<sequence>MGFYELASKDQHKEFKKYAKFGEKIKVSAPLEVKGKLYKEVIFYKKFLAGISGGVAGGVFLDSDNKKVEDEDIVKDLVNLSYFAEVLCDDESKIALNRALKVEGDLRKDEQDLQDIKQAFLILYKEGIFKEGEGLELENIIKEFYKLRKENNELMKNLLDKSKEITARDGGINDKFVNSIYDEYMEVLVKNFMKIRHLLTGKHLYNDLYDKLKKYKKKFKVKLRSDNMNLLNKLEYTMLYFIKILNTYEPVLYMNKSQYERHLKNVEKDNIGIRTKIIR</sequence>
<dbReference type="Proteomes" id="UP000308489">
    <property type="component" value="Chromosome 1"/>
</dbReference>
<name>A0A4U9RN22_HATHI</name>
<gene>
    <name evidence="1" type="ORF">NCTC503_02010</name>
</gene>
<dbReference type="OrthoDB" id="1953412at2"/>
<evidence type="ECO:0000313" key="1">
    <source>
        <dbReference type="EMBL" id="VTQ92826.1"/>
    </source>
</evidence>
<evidence type="ECO:0000313" key="2">
    <source>
        <dbReference type="Proteomes" id="UP000308489"/>
    </source>
</evidence>
<protein>
    <submittedName>
        <fullName evidence="1">Uncharacterized protein</fullName>
    </submittedName>
</protein>
<keyword evidence="2" id="KW-1185">Reference proteome</keyword>
<reference evidence="1 2" key="1">
    <citation type="submission" date="2019-05" db="EMBL/GenBank/DDBJ databases">
        <authorList>
            <consortium name="Pathogen Informatics"/>
        </authorList>
    </citation>
    <scope>NUCLEOTIDE SEQUENCE [LARGE SCALE GENOMIC DNA]</scope>
    <source>
        <strain evidence="1 2">NCTC503</strain>
    </source>
</reference>
<accession>A0A4U9RN22</accession>
<proteinExistence type="predicted"/>
<dbReference type="RefSeq" id="WP_138210591.1">
    <property type="nucleotide sequence ID" value="NZ_CBCRUQ010000003.1"/>
</dbReference>